<dbReference type="PANTHER" id="PTHR30244:SF34">
    <property type="entry name" value="DTDP-4-AMINO-4,6-DIDEOXYGALACTOSE TRANSAMINASE"/>
    <property type="match status" value="1"/>
</dbReference>
<dbReference type="AlphaFoldDB" id="X1US52"/>
<dbReference type="Gene3D" id="3.90.1150.10">
    <property type="entry name" value="Aspartate Aminotransferase, domain 1"/>
    <property type="match status" value="1"/>
</dbReference>
<dbReference type="Gene3D" id="3.40.640.10">
    <property type="entry name" value="Type I PLP-dependent aspartate aminotransferase-like (Major domain)"/>
    <property type="match status" value="1"/>
</dbReference>
<protein>
    <recommendedName>
        <fullName evidence="2">UDP-4-amino-4, 6-dideoxy-N-acetyl-beta-L-altrosamine transaminase</fullName>
    </recommendedName>
</protein>
<dbReference type="GO" id="GO:0008483">
    <property type="term" value="F:transaminase activity"/>
    <property type="evidence" value="ECO:0007669"/>
    <property type="project" value="TreeGrafter"/>
</dbReference>
<dbReference type="SUPFAM" id="SSF53383">
    <property type="entry name" value="PLP-dependent transferases"/>
    <property type="match status" value="1"/>
</dbReference>
<evidence type="ECO:0008006" key="2">
    <source>
        <dbReference type="Google" id="ProtNLM"/>
    </source>
</evidence>
<dbReference type="Pfam" id="PF01041">
    <property type="entry name" value="DegT_DnrJ_EryC1"/>
    <property type="match status" value="1"/>
</dbReference>
<feature type="non-terminal residue" evidence="1">
    <location>
        <position position="1"/>
    </location>
</feature>
<reference evidence="1" key="1">
    <citation type="journal article" date="2014" name="Front. Microbiol.">
        <title>High frequency of phylogenetically diverse reductive dehalogenase-homologous genes in deep subseafloor sedimentary metagenomes.</title>
        <authorList>
            <person name="Kawai M."/>
            <person name="Futagami T."/>
            <person name="Toyoda A."/>
            <person name="Takaki Y."/>
            <person name="Nishi S."/>
            <person name="Hori S."/>
            <person name="Arai W."/>
            <person name="Tsubouchi T."/>
            <person name="Morono Y."/>
            <person name="Uchiyama I."/>
            <person name="Ito T."/>
            <person name="Fujiyama A."/>
            <person name="Inagaki F."/>
            <person name="Takami H."/>
        </authorList>
    </citation>
    <scope>NUCLEOTIDE SEQUENCE</scope>
    <source>
        <strain evidence="1">Expedition CK06-06</strain>
    </source>
</reference>
<sequence length="234" mass="26660">LVADACHALGGSYKGRPVGSLADLSIFSFHPVKHITTGEGGMITTDDPELAQRMRVFRNHGITTDHRQREQQGSWFYEMVDLGYNYRLTDFQCVFGMSQLRKLPGWVARRQEIARRYDAAFAEIPAVEPLVVREDVSHAYHLYVIRLDLMQLRATRAEVFAALRAEGIGVNVHYIPVHLHPFYRERFATGPGLCPVAEAAYERIVTLPIFPHMSDDDMDDVITTLRKVVEVYQQ</sequence>
<dbReference type="GO" id="GO:0000271">
    <property type="term" value="P:polysaccharide biosynthetic process"/>
    <property type="evidence" value="ECO:0007669"/>
    <property type="project" value="TreeGrafter"/>
</dbReference>
<dbReference type="InterPro" id="IPR015421">
    <property type="entry name" value="PyrdxlP-dep_Trfase_major"/>
</dbReference>
<comment type="caution">
    <text evidence="1">The sequence shown here is derived from an EMBL/GenBank/DDBJ whole genome shotgun (WGS) entry which is preliminary data.</text>
</comment>
<proteinExistence type="predicted"/>
<dbReference type="InterPro" id="IPR015424">
    <property type="entry name" value="PyrdxlP-dep_Trfase"/>
</dbReference>
<dbReference type="CDD" id="cd00616">
    <property type="entry name" value="AHBA_syn"/>
    <property type="match status" value="1"/>
</dbReference>
<gene>
    <name evidence="1" type="ORF">S12H4_48726</name>
</gene>
<evidence type="ECO:0000313" key="1">
    <source>
        <dbReference type="EMBL" id="GAJ06437.1"/>
    </source>
</evidence>
<name>X1US52_9ZZZZ</name>
<dbReference type="PANTHER" id="PTHR30244">
    <property type="entry name" value="TRANSAMINASE"/>
    <property type="match status" value="1"/>
</dbReference>
<dbReference type="EMBL" id="BARW01030484">
    <property type="protein sequence ID" value="GAJ06437.1"/>
    <property type="molecule type" value="Genomic_DNA"/>
</dbReference>
<dbReference type="GO" id="GO:0030170">
    <property type="term" value="F:pyridoxal phosphate binding"/>
    <property type="evidence" value="ECO:0007669"/>
    <property type="project" value="TreeGrafter"/>
</dbReference>
<dbReference type="InterPro" id="IPR000653">
    <property type="entry name" value="DegT/StrS_aminotransferase"/>
</dbReference>
<organism evidence="1">
    <name type="scientific">marine sediment metagenome</name>
    <dbReference type="NCBI Taxonomy" id="412755"/>
    <lineage>
        <taxon>unclassified sequences</taxon>
        <taxon>metagenomes</taxon>
        <taxon>ecological metagenomes</taxon>
    </lineage>
</organism>
<dbReference type="InterPro" id="IPR015422">
    <property type="entry name" value="PyrdxlP-dep_Trfase_small"/>
</dbReference>
<accession>X1US52</accession>